<dbReference type="EMBL" id="JAMOIM010000010">
    <property type="protein sequence ID" value="MCW6509452.1"/>
    <property type="molecule type" value="Genomic_DNA"/>
</dbReference>
<dbReference type="SMART" id="SM00869">
    <property type="entry name" value="Autotransporter"/>
    <property type="match status" value="1"/>
</dbReference>
<reference evidence="4" key="1">
    <citation type="submission" date="2022-05" db="EMBL/GenBank/DDBJ databases">
        <authorList>
            <person name="Pankratov T."/>
        </authorList>
    </citation>
    <scope>NUCLEOTIDE SEQUENCE</scope>
    <source>
        <strain evidence="4">BP6-180914</strain>
    </source>
</reference>
<dbReference type="Proteomes" id="UP001165667">
    <property type="component" value="Unassembled WGS sequence"/>
</dbReference>
<keyword evidence="2" id="KW-0732">Signal</keyword>
<feature type="signal peptide" evidence="2">
    <location>
        <begin position="1"/>
        <end position="20"/>
    </location>
</feature>
<feature type="compositionally biased region" description="Polar residues" evidence="1">
    <location>
        <begin position="56"/>
        <end position="69"/>
    </location>
</feature>
<dbReference type="SUPFAM" id="SSF103515">
    <property type="entry name" value="Autotransporter"/>
    <property type="match status" value="1"/>
</dbReference>
<dbReference type="InterPro" id="IPR005546">
    <property type="entry name" value="Autotransporte_beta"/>
</dbReference>
<name>A0AA42CNI8_9HYPH</name>
<feature type="chain" id="PRO_5041236481" description="Autotransporter domain-containing protein" evidence="2">
    <location>
        <begin position="21"/>
        <end position="2142"/>
    </location>
</feature>
<dbReference type="RefSeq" id="WP_282585825.1">
    <property type="nucleotide sequence ID" value="NZ_JAMOIM010000010.1"/>
</dbReference>
<keyword evidence="5" id="KW-1185">Reference proteome</keyword>
<dbReference type="PROSITE" id="PS51208">
    <property type="entry name" value="AUTOTRANSPORTER"/>
    <property type="match status" value="1"/>
</dbReference>
<protein>
    <recommendedName>
        <fullName evidence="3">Autotransporter domain-containing protein</fullName>
    </recommendedName>
</protein>
<evidence type="ECO:0000313" key="5">
    <source>
        <dbReference type="Proteomes" id="UP001165667"/>
    </source>
</evidence>
<evidence type="ECO:0000256" key="1">
    <source>
        <dbReference type="SAM" id="MobiDB-lite"/>
    </source>
</evidence>
<evidence type="ECO:0000259" key="3">
    <source>
        <dbReference type="PROSITE" id="PS51208"/>
    </source>
</evidence>
<feature type="region of interest" description="Disordered" evidence="1">
    <location>
        <begin position="31"/>
        <end position="69"/>
    </location>
</feature>
<feature type="domain" description="Autotransporter" evidence="3">
    <location>
        <begin position="1864"/>
        <end position="2142"/>
    </location>
</feature>
<evidence type="ECO:0000256" key="2">
    <source>
        <dbReference type="SAM" id="SignalP"/>
    </source>
</evidence>
<dbReference type="InterPro" id="IPR036709">
    <property type="entry name" value="Autotransporte_beta_dom_sf"/>
</dbReference>
<gene>
    <name evidence="4" type="ORF">M8523_15640</name>
</gene>
<proteinExistence type="predicted"/>
<comment type="caution">
    <text evidence="4">The sequence shown here is derived from an EMBL/GenBank/DDBJ whole genome shotgun (WGS) entry which is preliminary data.</text>
</comment>
<sequence>MLCGASVLALVVAQGGVATADDGSFRIISKGADGTGGGARANDKVPDSTPGADGSAISQTNAKSNVGQPAPSSIVQILSQGGKGALGTYFSVMGGSYYTPGKDGGRGGDVSLTQTGDIVGAANLKVPTSLLTIFSIGGSGSVGATGQCGFCGYIGNGGRGGTVTLGLQSNVNTSGDSFAGVWARSEAGQTGENRTGLPWELGINAADQSKYPGANGGSVSVTLGNTAAVSTNGSSAPGVIAQSIGGAGLDGISYRSLLPGAGLGGAVTFTGQGKITTAGSASAGVVLQSIGGRGGNQLGAARGTDYSGQGGGGAGGKGNDGGLVTAVQTGSIETSGDNSIGLAAMSLGGVGGNGVVGFQGRSGGDGGAAGNGGKVDVIQKGSVVTHGKGSVGVLAQSLGGGEAFDPFQKINIAPGSVRGGGSAGSATSAFFPAGRGGRGGAGGNGGKVAATNEGSIVTEKDAAIGLEAQSVGGGGGAGGASTSVLSFGLGTAAGGNGGGGGNGGDVTIRPAGRAASDTSGPSITTAGNSAGALLAQSVGGGGGVGGSARAGSVGLFVSASYAVGGAGGDGGDGGIVSVDNTSRLKTSGDDSYGIVARSVGGGGGQGGNAAASALAASPPGSPSFSFTFSVGGTGGKGGSGKVVTVDNDAAITTGGQRSYGILATSIGAGGGAGGSAASTSDVTGFYKNFAVAIGIGGEGGGGGSGSTVKVVNNSVVETTGAFSTGIEAASIGGGGGTGGTATAKTKKGVSTPDSLLSDLISDALPVADTWAAKVAVGGTGGDGGKGDAVTVENRSTVVTSNHDSRGILAQSIGGGGGEGGGYSSSGAGEFAGNLSIGGSGGKGGSGGAVKVTNVEGATITTSGAGSTAIFAQSVGGGGGVGGAMTGGKKAVSFPGSAKDATDAVLQVADEIFSINKRLSKQFGNPKLDAAQAGFLDKKSTAQQRLSYAKDALSIIKAGWTSAKNNVAQNEKIRKENIERAKKGEPPLPEIGLPLIVIQSLAESAKTGALNYIQKSFSDAVKDGLKSLIGKTPDTTMRQTSVNVGVGGSGGGGGDGGVVDVMNAGTLQTSGNSAYGILAQSVGGGGGIGGGGTTNGTNWYNINVAIGGSGGNGGNGGAVTVNNKGGITTEGGGAFGTIAQSIGGGGGLGGGAANTDAVASVSAGVNVGGSGGARGDGGAVTMQNSGTITTAGREAHAIVAQSIGGGGGAFFLDQASPVSADLLVTSQAQLDAVNAASDLLKALGLGALGTEGGTNGRTGTSIIPPTNAYVSIGGGTRAGSDGLNTGSGGAVTVVDTNTIETTGLGAMGIFAQSIGGGGGFGAYVSSLSQIRRDTTLGGNGNSRGDGGAVNVTFGDGASVTTSGAGATAVFAQSIGGGGGYAGAGTGAISYTPPTVTQTTSGFWPFITTKTNTSGSTGNGGEIKIGMQDATSSLTIATTGDRAHGIFAQSLGGGGGAWFDTGGGNLTSLDGVQAQQRIGTGSGQAITVNVRGSVTATGKDSYAIFAQSGAQRTDGSLDPTRLGGSIDIDVNGTIKGGSGTGAGIRVDGGGLNNTITIEPGTAVSAVSGQAIIGSGDDRIFNRGTVLGDIVTGAATRQAEFFFNGVDGAGSGASLITQANGKIQLGAGTLYNTATLDIAGVGTLGSTKLNGSFVQNDGRILVDVSADSGAPAADVLNVSGTATVRGGTVQPNVINSLLPGSYTFLTAEGRIFGAATNSIFDRRGADVAATRLSVPAPSLASSEVAPISWSVTNQGANALALQPSANFVHPNGVSLSGNAEHTADVLQKQWNSLAVRTGSNPISQDDLGIARLFADFAKVRSLDDYKADLEQLDPGETLDSVDSALTQAKAALGAVMSCPAFVYGSTLLREGDCVWGRVQGSTAHQSNTADEDGYHISGVDYRVGMQHEFVRDWFFGASLGYVTSDRISADKTGSAAEQGGEIAGALKHQVGAWMFALSGDLNYGAINSRRSIDLDDERLIAQGDISALTAAGRLRTAYQFLFKDWYVKPYLDLDIIHNTILGYSEFGADGFNLDMKRLDKTFLVVSPTMEIGGRIDVQSWTLRPFGTVGITFVPNNTVSSLAKFQDDGSGDYFRTISHVPDKLAEIGLGVQLTTAESFQLTAEYRTQLSRSFISQTGSAKLQYRF</sequence>
<accession>A0AA42CNI8</accession>
<organism evidence="4 5">
    <name type="scientific">Lichenifustis flavocetrariae</name>
    <dbReference type="NCBI Taxonomy" id="2949735"/>
    <lineage>
        <taxon>Bacteria</taxon>
        <taxon>Pseudomonadati</taxon>
        <taxon>Pseudomonadota</taxon>
        <taxon>Alphaproteobacteria</taxon>
        <taxon>Hyphomicrobiales</taxon>
        <taxon>Lichenihabitantaceae</taxon>
        <taxon>Lichenifustis</taxon>
    </lineage>
</organism>
<evidence type="ECO:0000313" key="4">
    <source>
        <dbReference type="EMBL" id="MCW6509452.1"/>
    </source>
</evidence>